<feature type="transmembrane region" description="Helical" evidence="7">
    <location>
        <begin position="194"/>
        <end position="216"/>
    </location>
</feature>
<evidence type="ECO:0000256" key="6">
    <source>
        <dbReference type="PIRSR" id="PIRSR604254-1"/>
    </source>
</evidence>
<reference evidence="8" key="1">
    <citation type="submission" date="2021-09" db="EMBL/GenBank/DDBJ databases">
        <authorList>
            <consortium name="AG Swart"/>
            <person name="Singh M."/>
            <person name="Singh A."/>
            <person name="Seah K."/>
            <person name="Emmerich C."/>
        </authorList>
    </citation>
    <scope>NUCLEOTIDE SEQUENCE</scope>
    <source>
        <strain evidence="8">ATCC30299</strain>
    </source>
</reference>
<feature type="transmembrane region" description="Helical" evidence="7">
    <location>
        <begin position="52"/>
        <end position="75"/>
    </location>
</feature>
<dbReference type="Pfam" id="PF03006">
    <property type="entry name" value="HlyIII"/>
    <property type="match status" value="2"/>
</dbReference>
<evidence type="ECO:0008006" key="10">
    <source>
        <dbReference type="Google" id="ProtNLM"/>
    </source>
</evidence>
<keyword evidence="3 7" id="KW-0812">Transmembrane</keyword>
<evidence type="ECO:0000256" key="5">
    <source>
        <dbReference type="ARBA" id="ARBA00023136"/>
    </source>
</evidence>
<name>A0AAU9JI02_9CILI</name>
<dbReference type="Proteomes" id="UP001162131">
    <property type="component" value="Unassembled WGS sequence"/>
</dbReference>
<comment type="caution">
    <text evidence="8">The sequence shown here is derived from an EMBL/GenBank/DDBJ whole genome shotgun (WGS) entry which is preliminary data.</text>
</comment>
<dbReference type="GO" id="GO:0038023">
    <property type="term" value="F:signaling receptor activity"/>
    <property type="evidence" value="ECO:0007669"/>
    <property type="project" value="TreeGrafter"/>
</dbReference>
<feature type="transmembrane region" description="Helical" evidence="7">
    <location>
        <begin position="288"/>
        <end position="310"/>
    </location>
</feature>
<keyword evidence="5 7" id="KW-0472">Membrane</keyword>
<proteinExistence type="inferred from homology"/>
<feature type="transmembrane region" description="Helical" evidence="7">
    <location>
        <begin position="257"/>
        <end position="276"/>
    </location>
</feature>
<feature type="binding site" evidence="6">
    <location>
        <position position="358"/>
    </location>
    <ligand>
        <name>Zn(2+)</name>
        <dbReference type="ChEBI" id="CHEBI:29105"/>
    </ligand>
</feature>
<evidence type="ECO:0000313" key="9">
    <source>
        <dbReference type="Proteomes" id="UP001162131"/>
    </source>
</evidence>
<gene>
    <name evidence="8" type="ORF">BSTOLATCC_MIC35100</name>
</gene>
<evidence type="ECO:0000256" key="4">
    <source>
        <dbReference type="ARBA" id="ARBA00022989"/>
    </source>
</evidence>
<evidence type="ECO:0000313" key="8">
    <source>
        <dbReference type="EMBL" id="CAG9324079.1"/>
    </source>
</evidence>
<accession>A0AAU9JI02</accession>
<keyword evidence="6" id="KW-0479">Metal-binding</keyword>
<keyword evidence="4 7" id="KW-1133">Transmembrane helix</keyword>
<organism evidence="8 9">
    <name type="scientific">Blepharisma stoltei</name>
    <dbReference type="NCBI Taxonomy" id="1481888"/>
    <lineage>
        <taxon>Eukaryota</taxon>
        <taxon>Sar</taxon>
        <taxon>Alveolata</taxon>
        <taxon>Ciliophora</taxon>
        <taxon>Postciliodesmatophora</taxon>
        <taxon>Heterotrichea</taxon>
        <taxon>Heterotrichida</taxon>
        <taxon>Blepharismidae</taxon>
        <taxon>Blepharisma</taxon>
    </lineage>
</organism>
<dbReference type="PANTHER" id="PTHR20855:SF52">
    <property type="entry name" value="ADIPONECTIN RECEPTOR PROTEIN"/>
    <property type="match status" value="1"/>
</dbReference>
<evidence type="ECO:0000256" key="3">
    <source>
        <dbReference type="ARBA" id="ARBA00022692"/>
    </source>
</evidence>
<comment type="similarity">
    <text evidence="2">Belongs to the ADIPOR family.</text>
</comment>
<feature type="binding site" evidence="6">
    <location>
        <position position="362"/>
    </location>
    <ligand>
        <name>Zn(2+)</name>
        <dbReference type="ChEBI" id="CHEBI:29105"/>
    </ligand>
</feature>
<keyword evidence="6" id="KW-0862">Zinc</keyword>
<sequence>MKIPKERIGPLDKDHEFLRDNDFIHQGYRLHFSSPKRILKSLFMIHNESVNVWTHLLGVILFIMFIYYTVVWLGLTSNSKPELLEDLKTTILNSYQASVSTINEIGSIAYQYEQQLQIKLTDFLQEAQHYGEKLEHKILSIYSDLQSLNGTEKFHPLKEKISKLVRLIDSKELDWIDIYNPYPEFAIKHQLSRWPVVIFLASAIICLGCSSIYHLWKDYSNNLCRTLARLDYAGISFLIAGSFFPAIYYPFYCHQEYITFYLTGISLASLIVFVVAMMPKFQIAELRWFRGTIFLVLGLLGVIPSVHLVYSDQAEYFLTAFACYLMMAASYIVGVLIYIARFPERLYPGKFDFCGNSHNIWHCFVVAAAVWHYVGSLQAYHIRANMMVCPH</sequence>
<dbReference type="AlphaFoldDB" id="A0AAU9JI02"/>
<dbReference type="PANTHER" id="PTHR20855">
    <property type="entry name" value="ADIPOR/PROGESTIN RECEPTOR-RELATED"/>
    <property type="match status" value="1"/>
</dbReference>
<feature type="transmembrane region" description="Helical" evidence="7">
    <location>
        <begin position="316"/>
        <end position="340"/>
    </location>
</feature>
<feature type="binding site" evidence="6">
    <location>
        <position position="214"/>
    </location>
    <ligand>
        <name>Zn(2+)</name>
        <dbReference type="ChEBI" id="CHEBI:29105"/>
    </ligand>
</feature>
<dbReference type="EMBL" id="CAJZBQ010000035">
    <property type="protein sequence ID" value="CAG9324079.1"/>
    <property type="molecule type" value="Genomic_DNA"/>
</dbReference>
<evidence type="ECO:0000256" key="7">
    <source>
        <dbReference type="SAM" id="Phobius"/>
    </source>
</evidence>
<protein>
    <recommendedName>
        <fullName evidence="10">Adiponectin receptor protein</fullName>
    </recommendedName>
</protein>
<comment type="subcellular location">
    <subcellularLocation>
        <location evidence="1">Membrane</location>
        <topology evidence="1">Multi-pass membrane protein</topology>
    </subcellularLocation>
</comment>
<dbReference type="GO" id="GO:0046872">
    <property type="term" value="F:metal ion binding"/>
    <property type="evidence" value="ECO:0007669"/>
    <property type="project" value="UniProtKB-KW"/>
</dbReference>
<dbReference type="GO" id="GO:0016020">
    <property type="term" value="C:membrane"/>
    <property type="evidence" value="ECO:0007669"/>
    <property type="project" value="UniProtKB-SubCell"/>
</dbReference>
<feature type="transmembrane region" description="Helical" evidence="7">
    <location>
        <begin position="228"/>
        <end position="251"/>
    </location>
</feature>
<evidence type="ECO:0000256" key="1">
    <source>
        <dbReference type="ARBA" id="ARBA00004141"/>
    </source>
</evidence>
<keyword evidence="9" id="KW-1185">Reference proteome</keyword>
<evidence type="ECO:0000256" key="2">
    <source>
        <dbReference type="ARBA" id="ARBA00007018"/>
    </source>
</evidence>
<dbReference type="InterPro" id="IPR004254">
    <property type="entry name" value="AdipoR/HlyIII-related"/>
</dbReference>